<dbReference type="SUPFAM" id="SSF54106">
    <property type="entry name" value="LysM domain"/>
    <property type="match status" value="1"/>
</dbReference>
<dbReference type="InterPro" id="IPR050570">
    <property type="entry name" value="Cell_wall_metabolism_enzyme"/>
</dbReference>
<dbReference type="InterPro" id="IPR016047">
    <property type="entry name" value="M23ase_b-sheet_dom"/>
</dbReference>
<name>A0A6B3N9L4_9CYAN</name>
<organism evidence="2">
    <name type="scientific">Symploca sp. SIO1C4</name>
    <dbReference type="NCBI Taxonomy" id="2607765"/>
    <lineage>
        <taxon>Bacteria</taxon>
        <taxon>Bacillati</taxon>
        <taxon>Cyanobacteriota</taxon>
        <taxon>Cyanophyceae</taxon>
        <taxon>Coleofasciculales</taxon>
        <taxon>Coleofasciculaceae</taxon>
        <taxon>Symploca</taxon>
    </lineage>
</organism>
<dbReference type="Pfam" id="PF01551">
    <property type="entry name" value="Peptidase_M23"/>
    <property type="match status" value="1"/>
</dbReference>
<dbReference type="Gene3D" id="3.10.350.10">
    <property type="entry name" value="LysM domain"/>
    <property type="match status" value="1"/>
</dbReference>
<dbReference type="InterPro" id="IPR018392">
    <property type="entry name" value="LysM"/>
</dbReference>
<dbReference type="EMBL" id="JAAHFQ010000048">
    <property type="protein sequence ID" value="NER26774.1"/>
    <property type="molecule type" value="Genomic_DNA"/>
</dbReference>
<dbReference type="PANTHER" id="PTHR21666:SF290">
    <property type="entry name" value="PEPTIDASE M23 DOMAIN PROTEIN"/>
    <property type="match status" value="1"/>
</dbReference>
<dbReference type="SMART" id="SM00257">
    <property type="entry name" value="LysM"/>
    <property type="match status" value="1"/>
</dbReference>
<evidence type="ECO:0000313" key="2">
    <source>
        <dbReference type="EMBL" id="NER26774.1"/>
    </source>
</evidence>
<dbReference type="GO" id="GO:0004222">
    <property type="term" value="F:metalloendopeptidase activity"/>
    <property type="evidence" value="ECO:0007669"/>
    <property type="project" value="TreeGrafter"/>
</dbReference>
<evidence type="ECO:0000259" key="1">
    <source>
        <dbReference type="PROSITE" id="PS51782"/>
    </source>
</evidence>
<dbReference type="InterPro" id="IPR036779">
    <property type="entry name" value="LysM_dom_sf"/>
</dbReference>
<dbReference type="AlphaFoldDB" id="A0A6B3N9L4"/>
<proteinExistence type="predicted"/>
<accession>A0A6B3N9L4</accession>
<protein>
    <submittedName>
        <fullName evidence="2">M23 family metallopeptidase</fullName>
    </submittedName>
</protein>
<dbReference type="Pfam" id="PF01476">
    <property type="entry name" value="LysM"/>
    <property type="match status" value="1"/>
</dbReference>
<gene>
    <name evidence="2" type="ORF">F6J89_03875</name>
</gene>
<dbReference type="PANTHER" id="PTHR21666">
    <property type="entry name" value="PEPTIDASE-RELATED"/>
    <property type="match status" value="1"/>
</dbReference>
<dbReference type="PROSITE" id="PS51782">
    <property type="entry name" value="LYSM"/>
    <property type="match status" value="1"/>
</dbReference>
<dbReference type="CDD" id="cd00118">
    <property type="entry name" value="LysM"/>
    <property type="match status" value="1"/>
</dbReference>
<comment type="caution">
    <text evidence="2">The sequence shown here is derived from an EMBL/GenBank/DDBJ whole genome shotgun (WGS) entry which is preliminary data.</text>
</comment>
<sequence length="289" mass="31272">MSLLRWFPIFATIIGLVFPAIGSKANPPENDCPPPALSRLEKHKVVAGETLESIANQYNLFPETLIGFNPSLKAGIIAVGSEILIPPFNGIRIDVPAGSSWQDLAEAYGVRSDILFEVNGCQQLSQQVFLPGVNWSRQGTQTVDSYTGFAGYPLPFEAPIGLSYGWRSDASSESRQFHSGIDLLAEMGTVVLSVDAGTVAFASTQGIYGRLVVINHQGGRQSRYAHLQNMSVTVGQQVQTGDIIGTVGVTGSRDLEQPHLHFEVRYNSPLGWVAQDPQLHLQSKPTAGR</sequence>
<feature type="domain" description="LysM" evidence="1">
    <location>
        <begin position="41"/>
        <end position="85"/>
    </location>
</feature>
<reference evidence="2" key="1">
    <citation type="submission" date="2019-11" db="EMBL/GenBank/DDBJ databases">
        <title>Genomic insights into an expanded diversity of filamentous marine cyanobacteria reveals the extraordinary biosynthetic potential of Moorea and Okeania.</title>
        <authorList>
            <person name="Ferreira Leao T."/>
            <person name="Wang M."/>
            <person name="Moss N."/>
            <person name="Da Silva R."/>
            <person name="Sanders J."/>
            <person name="Nurk S."/>
            <person name="Gurevich A."/>
            <person name="Humphrey G."/>
            <person name="Reher R."/>
            <person name="Zhu Q."/>
            <person name="Belda-Ferre P."/>
            <person name="Glukhov E."/>
            <person name="Rex R."/>
            <person name="Dorrestein P.C."/>
            <person name="Knight R."/>
            <person name="Pevzner P."/>
            <person name="Gerwick W.H."/>
            <person name="Gerwick L."/>
        </authorList>
    </citation>
    <scope>NUCLEOTIDE SEQUENCE</scope>
    <source>
        <strain evidence="2">SIO1C4</strain>
    </source>
</reference>
<dbReference type="SUPFAM" id="SSF51261">
    <property type="entry name" value="Duplicated hybrid motif"/>
    <property type="match status" value="1"/>
</dbReference>
<dbReference type="CDD" id="cd12797">
    <property type="entry name" value="M23_peptidase"/>
    <property type="match status" value="1"/>
</dbReference>
<dbReference type="Gene3D" id="2.70.70.10">
    <property type="entry name" value="Glucose Permease (Domain IIA)"/>
    <property type="match status" value="1"/>
</dbReference>
<dbReference type="InterPro" id="IPR011055">
    <property type="entry name" value="Dup_hybrid_motif"/>
</dbReference>